<dbReference type="Pfam" id="PF20182">
    <property type="entry name" value="DUF6545"/>
    <property type="match status" value="1"/>
</dbReference>
<proteinExistence type="predicted"/>
<organism evidence="2 3">
    <name type="scientific">Streptomyces boncukensis</name>
    <dbReference type="NCBI Taxonomy" id="2711219"/>
    <lineage>
        <taxon>Bacteria</taxon>
        <taxon>Bacillati</taxon>
        <taxon>Actinomycetota</taxon>
        <taxon>Actinomycetes</taxon>
        <taxon>Kitasatosporales</taxon>
        <taxon>Streptomycetaceae</taxon>
        <taxon>Streptomyces</taxon>
    </lineage>
</organism>
<accession>A0A6G4WVT5</accession>
<evidence type="ECO:0000313" key="3">
    <source>
        <dbReference type="Proteomes" id="UP000477722"/>
    </source>
</evidence>
<dbReference type="InterPro" id="IPR046675">
    <property type="entry name" value="DUF6545"/>
</dbReference>
<keyword evidence="3" id="KW-1185">Reference proteome</keyword>
<evidence type="ECO:0000259" key="1">
    <source>
        <dbReference type="Pfam" id="PF20182"/>
    </source>
</evidence>
<protein>
    <recommendedName>
        <fullName evidence="1">DUF6545 domain-containing protein</fullName>
    </recommendedName>
</protein>
<dbReference type="Proteomes" id="UP000477722">
    <property type="component" value="Unassembled WGS sequence"/>
</dbReference>
<feature type="domain" description="DUF6545" evidence="1">
    <location>
        <begin position="3"/>
        <end position="64"/>
    </location>
</feature>
<name>A0A6G4WVT5_9ACTN</name>
<dbReference type="AlphaFoldDB" id="A0A6G4WVT5"/>
<evidence type="ECO:0000313" key="2">
    <source>
        <dbReference type="EMBL" id="NGO69396.1"/>
    </source>
</evidence>
<dbReference type="EMBL" id="JAAKZZ010000113">
    <property type="protein sequence ID" value="NGO69396.1"/>
    <property type="molecule type" value="Genomic_DNA"/>
</dbReference>
<reference evidence="2 3" key="1">
    <citation type="submission" date="2020-02" db="EMBL/GenBank/DDBJ databases">
        <title>Whole-genome analyses of novel actinobacteria.</title>
        <authorList>
            <person name="Sahin N."/>
            <person name="Tatar D."/>
        </authorList>
    </citation>
    <scope>NUCLEOTIDE SEQUENCE [LARGE SCALE GENOMIC DNA]</scope>
    <source>
        <strain evidence="2 3">SB3404</strain>
    </source>
</reference>
<gene>
    <name evidence="2" type="ORF">G5C65_13740</name>
</gene>
<sequence>MEASAAGLADDAREAFATACWLATAARVALHTEPLGGVEHPSFNSRYRESANEIAWMRRISSTYA</sequence>
<comment type="caution">
    <text evidence="2">The sequence shown here is derived from an EMBL/GenBank/DDBJ whole genome shotgun (WGS) entry which is preliminary data.</text>
</comment>